<dbReference type="EMBL" id="JAUSVO010000003">
    <property type="protein sequence ID" value="MDQ0437701.1"/>
    <property type="molecule type" value="Genomic_DNA"/>
</dbReference>
<protein>
    <recommendedName>
        <fullName evidence="3">DUF1194 domain-containing protein</fullName>
    </recommendedName>
</protein>
<evidence type="ECO:0008006" key="3">
    <source>
        <dbReference type="Google" id="ProtNLM"/>
    </source>
</evidence>
<keyword evidence="2" id="KW-1185">Reference proteome</keyword>
<comment type="caution">
    <text evidence="1">The sequence shown here is derived from an EMBL/GenBank/DDBJ whole genome shotgun (WGS) entry which is preliminary data.</text>
</comment>
<sequence length="258" mass="27738">MTLVLALALARPAQADDIPVDLELVLAVDVSRSMDPDEQALQRQGYINALRHAEVINAIRSGPYGRIAVTYFEWSGPDAQEVIVPWMLIEDPESADAVASRIAPSSSFGRYGTSISSSLAYAATLFDHNGFAGQHLTIDVSGDGPNNMGGPVVVARDAVVARGITINGLPIVLRPSRFNGFDIADLDHYYQGCVVGGFGAFTIAVTATEQFEIAIRRKLVLEISQARPRLIPAAADAPTRSDIDCMVGENLRGRSMQR</sequence>
<dbReference type="InterPro" id="IPR010607">
    <property type="entry name" value="DUF1194"/>
</dbReference>
<accession>A0ABU0H5X5</accession>
<dbReference type="Pfam" id="PF06707">
    <property type="entry name" value="DUF1194"/>
    <property type="match status" value="1"/>
</dbReference>
<dbReference type="InterPro" id="IPR036465">
    <property type="entry name" value="vWFA_dom_sf"/>
</dbReference>
<proteinExistence type="predicted"/>
<organism evidence="1 2">
    <name type="scientific">Kaistia dalseonensis</name>
    <dbReference type="NCBI Taxonomy" id="410840"/>
    <lineage>
        <taxon>Bacteria</taxon>
        <taxon>Pseudomonadati</taxon>
        <taxon>Pseudomonadota</taxon>
        <taxon>Alphaproteobacteria</taxon>
        <taxon>Hyphomicrobiales</taxon>
        <taxon>Kaistiaceae</taxon>
        <taxon>Kaistia</taxon>
    </lineage>
</organism>
<evidence type="ECO:0000313" key="2">
    <source>
        <dbReference type="Proteomes" id="UP001241603"/>
    </source>
</evidence>
<dbReference type="Gene3D" id="3.40.50.410">
    <property type="entry name" value="von Willebrand factor, type A domain"/>
    <property type="match status" value="1"/>
</dbReference>
<gene>
    <name evidence="1" type="ORF">QO014_002093</name>
</gene>
<evidence type="ECO:0000313" key="1">
    <source>
        <dbReference type="EMBL" id="MDQ0437701.1"/>
    </source>
</evidence>
<dbReference type="RefSeq" id="WP_266348642.1">
    <property type="nucleotide sequence ID" value="NZ_JAPKNG010000003.1"/>
</dbReference>
<dbReference type="Proteomes" id="UP001241603">
    <property type="component" value="Unassembled WGS sequence"/>
</dbReference>
<dbReference type="SUPFAM" id="SSF53300">
    <property type="entry name" value="vWA-like"/>
    <property type="match status" value="1"/>
</dbReference>
<reference evidence="1 2" key="1">
    <citation type="submission" date="2023-07" db="EMBL/GenBank/DDBJ databases">
        <title>Genomic Encyclopedia of Type Strains, Phase IV (KMG-IV): sequencing the most valuable type-strain genomes for metagenomic binning, comparative biology and taxonomic classification.</title>
        <authorList>
            <person name="Goeker M."/>
        </authorList>
    </citation>
    <scope>NUCLEOTIDE SEQUENCE [LARGE SCALE GENOMIC DNA]</scope>
    <source>
        <strain evidence="1 2">B6-8</strain>
    </source>
</reference>
<name>A0ABU0H5X5_9HYPH</name>